<dbReference type="EMBL" id="CAMXCT020003499">
    <property type="protein sequence ID" value="CAL1158177.1"/>
    <property type="molecule type" value="Genomic_DNA"/>
</dbReference>
<feature type="non-terminal residue" evidence="7">
    <location>
        <position position="598"/>
    </location>
</feature>
<dbReference type="Proteomes" id="UP001152797">
    <property type="component" value="Unassembled WGS sequence"/>
</dbReference>
<feature type="non-terminal residue" evidence="7">
    <location>
        <position position="1"/>
    </location>
</feature>
<evidence type="ECO:0000259" key="4">
    <source>
        <dbReference type="Pfam" id="PF00561"/>
    </source>
</evidence>
<keyword evidence="9" id="KW-1185">Reference proteome</keyword>
<accession>A0A9P1DA44</accession>
<gene>
    <name evidence="7" type="ORF">C1SCF055_LOCUS30573</name>
</gene>
<dbReference type="AlphaFoldDB" id="A0A9P1DA44"/>
<evidence type="ECO:0000259" key="6">
    <source>
        <dbReference type="Pfam" id="PF21508"/>
    </source>
</evidence>
<dbReference type="Gene3D" id="3.20.20.120">
    <property type="entry name" value="Enolase-like C-terminal domain"/>
    <property type="match status" value="1"/>
</dbReference>
<dbReference type="PRINTS" id="PR00111">
    <property type="entry name" value="ABHYDROLASE"/>
</dbReference>
<dbReference type="InterPro" id="IPR041338">
    <property type="entry name" value="OSBS_N"/>
</dbReference>
<dbReference type="SFLD" id="SFLDG00180">
    <property type="entry name" value="muconate_cycloisomerase"/>
    <property type="match status" value="1"/>
</dbReference>
<evidence type="ECO:0000313" key="7">
    <source>
        <dbReference type="EMBL" id="CAI4004802.1"/>
    </source>
</evidence>
<reference evidence="7" key="1">
    <citation type="submission" date="2022-10" db="EMBL/GenBank/DDBJ databases">
        <authorList>
            <person name="Chen Y."/>
            <person name="Dougan E. K."/>
            <person name="Chan C."/>
            <person name="Rhodes N."/>
            <person name="Thang M."/>
        </authorList>
    </citation>
    <scope>NUCLEOTIDE SEQUENCE</scope>
</reference>
<dbReference type="EMBL" id="CAMXCT030003499">
    <property type="protein sequence ID" value="CAL4792114.1"/>
    <property type="molecule type" value="Genomic_DNA"/>
</dbReference>
<comment type="caution">
    <text evidence="7">The sequence shown here is derived from an EMBL/GenBank/DDBJ whole genome shotgun (WGS) entry which is preliminary data.</text>
</comment>
<dbReference type="InterPro" id="IPR029065">
    <property type="entry name" value="Enolase_C-like"/>
</dbReference>
<feature type="domain" description="AB hydrolase-1" evidence="4">
    <location>
        <begin position="16"/>
        <end position="251"/>
    </location>
</feature>
<dbReference type="GO" id="GO:0016829">
    <property type="term" value="F:lyase activity"/>
    <property type="evidence" value="ECO:0007669"/>
    <property type="project" value="UniProtKB-KW"/>
</dbReference>
<dbReference type="SUPFAM" id="SSF51604">
    <property type="entry name" value="Enolase C-terminal domain-like"/>
    <property type="match status" value="1"/>
</dbReference>
<dbReference type="OrthoDB" id="8119704at2759"/>
<dbReference type="InterPro" id="IPR000073">
    <property type="entry name" value="AB_hydrolase_1"/>
</dbReference>
<evidence type="ECO:0000259" key="5">
    <source>
        <dbReference type="Pfam" id="PF13378"/>
    </source>
</evidence>
<dbReference type="Pfam" id="PF21508">
    <property type="entry name" value="MenC_N"/>
    <property type="match status" value="1"/>
</dbReference>
<proteinExistence type="predicted"/>
<evidence type="ECO:0000256" key="2">
    <source>
        <dbReference type="ARBA" id="ARBA00022842"/>
    </source>
</evidence>
<dbReference type="SUPFAM" id="SSF53474">
    <property type="entry name" value="alpha/beta-Hydrolases"/>
    <property type="match status" value="1"/>
</dbReference>
<sequence length="598" mass="66315">QVKISWCQGGKAEGRNVLVLLHGWMGQKADWKLVSQILMEEGCSILALDLPGHGDTQVADGSWEASALYSMPLLIEVLKQILDQLQLQKVIMVGYSLGGRVAMGFADSYPERCAALMVLSANPGVLTEEERHQRWLLDQRHAKQLTQQTFEAFLDSWYAAPLWAGLKERRPDVYSQMLEKRRQTRPHLAAHSLLGLSLASQPNFRPHLGQRVPFWYVFGELDSKFAEIGKDLAACSSKVHSLPCGHAVVEECPREVADLLLSLVKQLPSPSAPKAKVLQLTAAWTEPIQLLLKAPLLLSRGDLMPQRSGVLLVLQAQVDGAKMAGLGEVTPLPLFHKETLDEAESQLNYILAQWNSRPPKVPFDLGRLDGTLTKWLDQQCTGNLLPSVRAGLEMALLHLLRRAPEGWRRPQRSDVSINSLLARDEDLAADTALVAKFKVGKEPLEDAERTNQLAKLLLEKRPQARLRLDANRSWSLEQAASFISNLDEQALQITEYLEEPVQQSPQLLQHWEVLSEKTERRLAFAVDESLTEGIVSTKDLESCKAPIKALVLKPSLQGLEQTAAMAKWADEHGAVAVLSSAFESGVALCHFALLASML</sequence>
<evidence type="ECO:0000256" key="3">
    <source>
        <dbReference type="ARBA" id="ARBA00023239"/>
    </source>
</evidence>
<dbReference type="Pfam" id="PF00561">
    <property type="entry name" value="Abhydrolase_1"/>
    <property type="match status" value="1"/>
</dbReference>
<dbReference type="SFLD" id="SFLDS00001">
    <property type="entry name" value="Enolase"/>
    <property type="match status" value="1"/>
</dbReference>
<feature type="domain" description="OSBS enolase-like N-terminal" evidence="6">
    <location>
        <begin position="300"/>
        <end position="357"/>
    </location>
</feature>
<dbReference type="PANTHER" id="PTHR42916:SF1">
    <property type="entry name" value="PROTEIN PHYLLO, CHLOROPLASTIC"/>
    <property type="match status" value="1"/>
</dbReference>
<dbReference type="InterPro" id="IPR029017">
    <property type="entry name" value="Enolase-like_N"/>
</dbReference>
<dbReference type="NCBIfam" id="TIGR01927">
    <property type="entry name" value="menC_gam_Gplu"/>
    <property type="match status" value="1"/>
</dbReference>
<keyword evidence="1" id="KW-0479">Metal-binding</keyword>
<reference evidence="8 9" key="2">
    <citation type="submission" date="2024-05" db="EMBL/GenBank/DDBJ databases">
        <authorList>
            <person name="Chen Y."/>
            <person name="Shah S."/>
            <person name="Dougan E. K."/>
            <person name="Thang M."/>
            <person name="Chan C."/>
        </authorList>
    </citation>
    <scope>NUCLEOTIDE SEQUENCE [LARGE SCALE GENOMIC DNA]</scope>
</reference>
<dbReference type="InterPro" id="IPR036849">
    <property type="entry name" value="Enolase-like_C_sf"/>
</dbReference>
<keyword evidence="3" id="KW-0456">Lyase</keyword>
<evidence type="ECO:0000313" key="8">
    <source>
        <dbReference type="EMBL" id="CAL4792114.1"/>
    </source>
</evidence>
<feature type="domain" description="Enolase C-terminal" evidence="5">
    <location>
        <begin position="434"/>
        <end position="588"/>
    </location>
</feature>
<evidence type="ECO:0000313" key="9">
    <source>
        <dbReference type="Proteomes" id="UP001152797"/>
    </source>
</evidence>
<protein>
    <submittedName>
        <fullName evidence="8">Mandelate racemase/muconate lactonizing enzyme C-terminal domain-containing protein</fullName>
    </submittedName>
</protein>
<dbReference type="SFLD" id="SFLDF00009">
    <property type="entry name" value="o-succinylbenzoate_synthase"/>
    <property type="match status" value="1"/>
</dbReference>
<evidence type="ECO:0000256" key="1">
    <source>
        <dbReference type="ARBA" id="ARBA00022723"/>
    </source>
</evidence>
<dbReference type="EMBL" id="CAMXCT010003499">
    <property type="protein sequence ID" value="CAI4004802.1"/>
    <property type="molecule type" value="Genomic_DNA"/>
</dbReference>
<dbReference type="GO" id="GO:0046872">
    <property type="term" value="F:metal ion binding"/>
    <property type="evidence" value="ECO:0007669"/>
    <property type="project" value="UniProtKB-KW"/>
</dbReference>
<name>A0A9P1DA44_9DINO</name>
<dbReference type="Gene3D" id="3.30.390.10">
    <property type="entry name" value="Enolase-like, N-terminal domain"/>
    <property type="match status" value="1"/>
</dbReference>
<dbReference type="Pfam" id="PF13378">
    <property type="entry name" value="MR_MLE_C"/>
    <property type="match status" value="1"/>
</dbReference>
<dbReference type="PANTHER" id="PTHR42916">
    <property type="entry name" value="2-SUCCINYL-5-ENOLPYRUVYL-6-HYDROXY-3-CYCLOHEXENE-1-CARBOXYLATE SYNTHASE"/>
    <property type="match status" value="1"/>
</dbReference>
<organism evidence="7">
    <name type="scientific">Cladocopium goreaui</name>
    <dbReference type="NCBI Taxonomy" id="2562237"/>
    <lineage>
        <taxon>Eukaryota</taxon>
        <taxon>Sar</taxon>
        <taxon>Alveolata</taxon>
        <taxon>Dinophyceae</taxon>
        <taxon>Suessiales</taxon>
        <taxon>Symbiodiniaceae</taxon>
        <taxon>Cladocopium</taxon>
    </lineage>
</organism>
<dbReference type="InterPro" id="IPR029058">
    <property type="entry name" value="AB_hydrolase_fold"/>
</dbReference>
<dbReference type="Gene3D" id="3.40.50.1820">
    <property type="entry name" value="alpha/beta hydrolase"/>
    <property type="match status" value="1"/>
</dbReference>
<dbReference type="SUPFAM" id="SSF54826">
    <property type="entry name" value="Enolase N-terminal domain-like"/>
    <property type="match status" value="1"/>
</dbReference>
<keyword evidence="2" id="KW-0460">Magnesium</keyword>